<keyword evidence="1" id="KW-0805">Transcription regulation</keyword>
<keyword evidence="2" id="KW-0238">DNA-binding</keyword>
<organism evidence="5 6">
    <name type="scientific">Roseovarius aquimarinus</name>
    <dbReference type="NCBI Taxonomy" id="1229156"/>
    <lineage>
        <taxon>Bacteria</taxon>
        <taxon>Pseudomonadati</taxon>
        <taxon>Pseudomonadota</taxon>
        <taxon>Alphaproteobacteria</taxon>
        <taxon>Rhodobacterales</taxon>
        <taxon>Roseobacteraceae</taxon>
        <taxon>Roseovarius</taxon>
    </lineage>
</organism>
<reference evidence="5 6" key="1">
    <citation type="submission" date="2024-10" db="EMBL/GenBank/DDBJ databases">
        <authorList>
            <person name="Yang X.-N."/>
        </authorList>
    </citation>
    <scope>NUCLEOTIDE SEQUENCE [LARGE SCALE GENOMIC DNA]</scope>
    <source>
        <strain evidence="5 6">CAU 1059</strain>
    </source>
</reference>
<sequence length="322" mass="34351">MSLMDTPLDPAARPLRIGILPIEDFAVMSYAATVEPLRAANLLAGRMLYEVVHVGQGAAPVRSSGAAVVPPDARVGAALKLDMLFVIAGGDVGAHDDPGLARWLARLAREGVALGGVSGGPVILARAGLMAGRRMTLHWEYAEALAEAAPELALERTLYVIDRDRMTCAGGTAPLDMMHALIARAHGAAFARRVSDWFMHTEVRPSIGPQRAGLAERVGSHTPAILDAVEVMESHLADPLDLGQLAGIAGVSPRQLNRLFADQLGTPAMRYYRALRLGRAQSLLRNSSMPLTQIALATGFANSSHFSRAYSAQFGHPPSRYR</sequence>
<evidence type="ECO:0000313" key="6">
    <source>
        <dbReference type="Proteomes" id="UP001607157"/>
    </source>
</evidence>
<evidence type="ECO:0000256" key="3">
    <source>
        <dbReference type="ARBA" id="ARBA00023163"/>
    </source>
</evidence>
<dbReference type="InterPro" id="IPR009057">
    <property type="entry name" value="Homeodomain-like_sf"/>
</dbReference>
<dbReference type="Gene3D" id="1.10.10.60">
    <property type="entry name" value="Homeodomain-like"/>
    <property type="match status" value="1"/>
</dbReference>
<dbReference type="CDD" id="cd03136">
    <property type="entry name" value="GATase1_AraC_ArgR_like"/>
    <property type="match status" value="1"/>
</dbReference>
<proteinExistence type="predicted"/>
<evidence type="ECO:0000313" key="5">
    <source>
        <dbReference type="EMBL" id="MFH0253965.1"/>
    </source>
</evidence>
<dbReference type="Gene3D" id="3.40.50.880">
    <property type="match status" value="1"/>
</dbReference>
<gene>
    <name evidence="5" type="ORF">ACGRVM_08665</name>
</gene>
<dbReference type="PANTHER" id="PTHR43130">
    <property type="entry name" value="ARAC-FAMILY TRANSCRIPTIONAL REGULATOR"/>
    <property type="match status" value="1"/>
</dbReference>
<dbReference type="InterPro" id="IPR052158">
    <property type="entry name" value="INH-QAR"/>
</dbReference>
<dbReference type="InterPro" id="IPR018060">
    <property type="entry name" value="HTH_AraC"/>
</dbReference>
<dbReference type="SUPFAM" id="SSF52317">
    <property type="entry name" value="Class I glutamine amidotransferase-like"/>
    <property type="match status" value="1"/>
</dbReference>
<dbReference type="PANTHER" id="PTHR43130:SF3">
    <property type="entry name" value="HTH-TYPE TRANSCRIPTIONAL REGULATOR RV1931C"/>
    <property type="match status" value="1"/>
</dbReference>
<dbReference type="Proteomes" id="UP001607157">
    <property type="component" value="Unassembled WGS sequence"/>
</dbReference>
<dbReference type="Pfam" id="PF12833">
    <property type="entry name" value="HTH_18"/>
    <property type="match status" value="1"/>
</dbReference>
<dbReference type="InterPro" id="IPR002818">
    <property type="entry name" value="DJ-1/PfpI"/>
</dbReference>
<dbReference type="InterPro" id="IPR018062">
    <property type="entry name" value="HTH_AraC-typ_CS"/>
</dbReference>
<feature type="domain" description="HTH araC/xylS-type" evidence="4">
    <location>
        <begin position="226"/>
        <end position="322"/>
    </location>
</feature>
<evidence type="ECO:0000259" key="4">
    <source>
        <dbReference type="PROSITE" id="PS01124"/>
    </source>
</evidence>
<evidence type="ECO:0000256" key="1">
    <source>
        <dbReference type="ARBA" id="ARBA00023015"/>
    </source>
</evidence>
<dbReference type="SUPFAM" id="SSF46689">
    <property type="entry name" value="Homeodomain-like"/>
    <property type="match status" value="2"/>
</dbReference>
<evidence type="ECO:0000256" key="2">
    <source>
        <dbReference type="ARBA" id="ARBA00023125"/>
    </source>
</evidence>
<dbReference type="InterPro" id="IPR029062">
    <property type="entry name" value="Class_I_gatase-like"/>
</dbReference>
<dbReference type="InterPro" id="IPR020449">
    <property type="entry name" value="Tscrpt_reg_AraC-type_HTH"/>
</dbReference>
<name>A0ABW7I7K9_9RHOB</name>
<dbReference type="SMART" id="SM00342">
    <property type="entry name" value="HTH_ARAC"/>
    <property type="match status" value="1"/>
</dbReference>
<dbReference type="EMBL" id="JBIHMM010000002">
    <property type="protein sequence ID" value="MFH0253965.1"/>
    <property type="molecule type" value="Genomic_DNA"/>
</dbReference>
<keyword evidence="6" id="KW-1185">Reference proteome</keyword>
<dbReference type="PROSITE" id="PS00041">
    <property type="entry name" value="HTH_ARAC_FAMILY_1"/>
    <property type="match status" value="1"/>
</dbReference>
<dbReference type="PRINTS" id="PR00032">
    <property type="entry name" value="HTHARAC"/>
</dbReference>
<accession>A0ABW7I7K9</accession>
<keyword evidence="3" id="KW-0804">Transcription</keyword>
<dbReference type="RefSeq" id="WP_377170814.1">
    <property type="nucleotide sequence ID" value="NZ_JBHTJC010000002.1"/>
</dbReference>
<dbReference type="PROSITE" id="PS01124">
    <property type="entry name" value="HTH_ARAC_FAMILY_2"/>
    <property type="match status" value="1"/>
</dbReference>
<comment type="caution">
    <text evidence="5">The sequence shown here is derived from an EMBL/GenBank/DDBJ whole genome shotgun (WGS) entry which is preliminary data.</text>
</comment>
<protein>
    <submittedName>
        <fullName evidence="5">GlxA family transcriptional regulator</fullName>
    </submittedName>
</protein>
<dbReference type="Pfam" id="PF01965">
    <property type="entry name" value="DJ-1_PfpI"/>
    <property type="match status" value="1"/>
</dbReference>